<evidence type="ECO:0000256" key="4">
    <source>
        <dbReference type="ARBA" id="ARBA00023015"/>
    </source>
</evidence>
<feature type="domain" description="NR LBD" evidence="12">
    <location>
        <begin position="399"/>
        <end position="642"/>
    </location>
</feature>
<evidence type="ECO:0000256" key="1">
    <source>
        <dbReference type="ARBA" id="ARBA00022723"/>
    </source>
</evidence>
<dbReference type="Pfam" id="PF00105">
    <property type="entry name" value="zf-C4"/>
    <property type="match status" value="1"/>
</dbReference>
<keyword evidence="3 9" id="KW-0862">Zinc</keyword>
<reference evidence="13" key="2">
    <citation type="submission" date="2023-04" db="EMBL/GenBank/DDBJ databases">
        <authorList>
            <person name="Bu L."/>
            <person name="Lu L."/>
            <person name="Laidemitt M.R."/>
            <person name="Zhang S.M."/>
            <person name="Mutuku M."/>
            <person name="Mkoji G."/>
            <person name="Steinauer M."/>
            <person name="Loker E.S."/>
        </authorList>
    </citation>
    <scope>NUCLEOTIDE SEQUENCE</scope>
    <source>
        <strain evidence="13">KasaAsao</strain>
        <tissue evidence="13">Whole Snail</tissue>
    </source>
</reference>
<keyword evidence="7 9" id="KW-0675">Receptor</keyword>
<dbReference type="Proteomes" id="UP001233172">
    <property type="component" value="Unassembled WGS sequence"/>
</dbReference>
<evidence type="ECO:0000256" key="2">
    <source>
        <dbReference type="ARBA" id="ARBA00022771"/>
    </source>
</evidence>
<dbReference type="CDD" id="cd06916">
    <property type="entry name" value="NR_DBD_like"/>
    <property type="match status" value="1"/>
</dbReference>
<evidence type="ECO:0000256" key="10">
    <source>
        <dbReference type="SAM" id="MobiDB-lite"/>
    </source>
</evidence>
<accession>A0AAD8BDX0</accession>
<feature type="region of interest" description="Disordered" evidence="10">
    <location>
        <begin position="274"/>
        <end position="294"/>
    </location>
</feature>
<dbReference type="SUPFAM" id="SSF57716">
    <property type="entry name" value="Glucocorticoid receptor-like (DNA-binding domain)"/>
    <property type="match status" value="1"/>
</dbReference>
<keyword evidence="1 9" id="KW-0479">Metal-binding</keyword>
<dbReference type="PANTHER" id="PTHR24082">
    <property type="entry name" value="NUCLEAR HORMONE RECEPTOR"/>
    <property type="match status" value="1"/>
</dbReference>
<feature type="domain" description="Nuclear receptor" evidence="11">
    <location>
        <begin position="28"/>
        <end position="103"/>
    </location>
</feature>
<protein>
    <submittedName>
        <fullName evidence="13">Nuclear receptor ROR-beta-like isoform X2</fullName>
    </submittedName>
</protein>
<dbReference type="EMBL" id="JASAOG010000094">
    <property type="protein sequence ID" value="KAK0052507.1"/>
    <property type="molecule type" value="Genomic_DNA"/>
</dbReference>
<dbReference type="GO" id="GO:0004879">
    <property type="term" value="F:nuclear receptor activity"/>
    <property type="evidence" value="ECO:0007669"/>
    <property type="project" value="TreeGrafter"/>
</dbReference>
<evidence type="ECO:0000256" key="8">
    <source>
        <dbReference type="ARBA" id="ARBA00023242"/>
    </source>
</evidence>
<sequence length="653" mass="73155">MCFLFFKACKMGRKRKQVDTETGSKTNLPPCRVCDAPGAGFHYGANTCEACKGFFHRSLKLHEQYRCDGDGHCTIEHGLDKLCQLCRYQKCLSVGMGKDAIKTGRYTSVKRTNDILEVKKLQQTGKPKEPDSAYARSSQILKLLTSPRIDSNSGSQSSCDNQFSQCNSFSPSNVNVSQFKGNFSDNQSFSSGTDHGLVQLSEYSPQTAVIDINPTHTGYLISEPLMSQISQSELCFPEKSSLLMEVAAASPSMSPLAVLSATATAVLTSEHRYSPLTPSEQLQPSESQLQFESQVQSENAFDVSPLVSVNDALNTPMSPLSVGTGGPSSNSSAASSTCLNSQATSLDCMSAFCDSCGCHLKDKDISLMYEDYSKVVETLMEAHECFVVPVFGRLSPEEQLRQQLEHLENCRLHTEIFGTLPRLPDNEYDYIYETTGLDTDGRKHKYYRASIWLENMIRGMVKFAKAIPGFGKVITPDKVNLIKYSRQEFCVFSIYTTLNCELRVMRGGDNEWKCEYDIAKAGSFTAFKEFIEKNFNFCKTLQNLNLTEQEQVVIKAILIMAPDRFPPVESSLAHEIYWYLMKCLLHLLSLNDPKPNLKFAKIISRLTEARTMTENAISFLKNLKIEKYSNILENPLLREMMTGIIFDFKDDET</sequence>
<dbReference type="InterPro" id="IPR000536">
    <property type="entry name" value="Nucl_hrmn_rcpt_lig-bd"/>
</dbReference>
<organism evidence="13 14">
    <name type="scientific">Biomphalaria pfeifferi</name>
    <name type="common">Bloodfluke planorb</name>
    <name type="synonym">Freshwater snail</name>
    <dbReference type="NCBI Taxonomy" id="112525"/>
    <lineage>
        <taxon>Eukaryota</taxon>
        <taxon>Metazoa</taxon>
        <taxon>Spiralia</taxon>
        <taxon>Lophotrochozoa</taxon>
        <taxon>Mollusca</taxon>
        <taxon>Gastropoda</taxon>
        <taxon>Heterobranchia</taxon>
        <taxon>Euthyneura</taxon>
        <taxon>Panpulmonata</taxon>
        <taxon>Hygrophila</taxon>
        <taxon>Lymnaeoidea</taxon>
        <taxon>Planorbidae</taxon>
        <taxon>Biomphalaria</taxon>
    </lineage>
</organism>
<dbReference type="PANTHER" id="PTHR24082:SF497">
    <property type="entry name" value="PEROXISOME PROLIFERATOR-ACTIVATED RECEPTOR GAMMA-LIKE"/>
    <property type="match status" value="1"/>
</dbReference>
<dbReference type="SUPFAM" id="SSF48508">
    <property type="entry name" value="Nuclear receptor ligand-binding domain"/>
    <property type="match status" value="1"/>
</dbReference>
<keyword evidence="6 9" id="KW-0804">Transcription</keyword>
<reference evidence="13" key="1">
    <citation type="journal article" date="2023" name="PLoS Negl. Trop. Dis.">
        <title>A genome sequence for Biomphalaria pfeifferi, the major vector snail for the human-infecting parasite Schistosoma mansoni.</title>
        <authorList>
            <person name="Bu L."/>
            <person name="Lu L."/>
            <person name="Laidemitt M.R."/>
            <person name="Zhang S.M."/>
            <person name="Mutuku M."/>
            <person name="Mkoji G."/>
            <person name="Steinauer M."/>
            <person name="Loker E.S."/>
        </authorList>
    </citation>
    <scope>NUCLEOTIDE SEQUENCE</scope>
    <source>
        <strain evidence="13">KasaAsao</strain>
    </source>
</reference>
<dbReference type="GO" id="GO:0005634">
    <property type="term" value="C:nucleus"/>
    <property type="evidence" value="ECO:0007669"/>
    <property type="project" value="UniProtKB-SubCell"/>
</dbReference>
<dbReference type="InterPro" id="IPR001723">
    <property type="entry name" value="Nuclear_hrmn_rcpt"/>
</dbReference>
<evidence type="ECO:0000259" key="12">
    <source>
        <dbReference type="PROSITE" id="PS51843"/>
    </source>
</evidence>
<evidence type="ECO:0000256" key="7">
    <source>
        <dbReference type="ARBA" id="ARBA00023170"/>
    </source>
</evidence>
<dbReference type="PRINTS" id="PR00398">
    <property type="entry name" value="STRDHORMONER"/>
</dbReference>
<dbReference type="InterPro" id="IPR035500">
    <property type="entry name" value="NHR-like_dom_sf"/>
</dbReference>
<dbReference type="GO" id="GO:0000978">
    <property type="term" value="F:RNA polymerase II cis-regulatory region sequence-specific DNA binding"/>
    <property type="evidence" value="ECO:0007669"/>
    <property type="project" value="TreeGrafter"/>
</dbReference>
<dbReference type="GO" id="GO:0019216">
    <property type="term" value="P:regulation of lipid metabolic process"/>
    <property type="evidence" value="ECO:0007669"/>
    <property type="project" value="TreeGrafter"/>
</dbReference>
<dbReference type="PROSITE" id="PS00031">
    <property type="entry name" value="NUCLEAR_REC_DBD_1"/>
    <property type="match status" value="1"/>
</dbReference>
<dbReference type="PROSITE" id="PS51843">
    <property type="entry name" value="NR_LBD"/>
    <property type="match status" value="1"/>
</dbReference>
<dbReference type="Gene3D" id="3.30.50.10">
    <property type="entry name" value="Erythroid Transcription Factor GATA-1, subunit A"/>
    <property type="match status" value="1"/>
</dbReference>
<comment type="similarity">
    <text evidence="9">Belongs to the nuclear hormone receptor family.</text>
</comment>
<dbReference type="InterPro" id="IPR050234">
    <property type="entry name" value="Nuclear_hormone_rcpt_NR1"/>
</dbReference>
<dbReference type="SMART" id="SM00430">
    <property type="entry name" value="HOLI"/>
    <property type="match status" value="1"/>
</dbReference>
<proteinExistence type="inferred from homology"/>
<name>A0AAD8BDX0_BIOPF</name>
<dbReference type="Pfam" id="PF00104">
    <property type="entry name" value="Hormone_recep"/>
    <property type="match status" value="1"/>
</dbReference>
<keyword evidence="14" id="KW-1185">Reference proteome</keyword>
<comment type="caution">
    <text evidence="13">The sequence shown here is derived from an EMBL/GenBank/DDBJ whole genome shotgun (WGS) entry which is preliminary data.</text>
</comment>
<dbReference type="GO" id="GO:0009755">
    <property type="term" value="P:hormone-mediated signaling pathway"/>
    <property type="evidence" value="ECO:0007669"/>
    <property type="project" value="TreeGrafter"/>
</dbReference>
<dbReference type="PROSITE" id="PS51030">
    <property type="entry name" value="NUCLEAR_REC_DBD_2"/>
    <property type="match status" value="1"/>
</dbReference>
<dbReference type="InterPro" id="IPR013088">
    <property type="entry name" value="Znf_NHR/GATA"/>
</dbReference>
<gene>
    <name evidence="13" type="ORF">Bpfe_018091</name>
</gene>
<evidence type="ECO:0000256" key="6">
    <source>
        <dbReference type="ARBA" id="ARBA00023163"/>
    </source>
</evidence>
<comment type="subcellular location">
    <subcellularLocation>
        <location evidence="9">Nucleus</location>
    </subcellularLocation>
</comment>
<keyword evidence="5 9" id="KW-0238">DNA-binding</keyword>
<dbReference type="GO" id="GO:0030154">
    <property type="term" value="P:cell differentiation"/>
    <property type="evidence" value="ECO:0007669"/>
    <property type="project" value="TreeGrafter"/>
</dbReference>
<keyword evidence="2 9" id="KW-0863">Zinc-finger</keyword>
<evidence type="ECO:0000313" key="13">
    <source>
        <dbReference type="EMBL" id="KAK0052507.1"/>
    </source>
</evidence>
<feature type="compositionally biased region" description="Low complexity" evidence="10">
    <location>
        <begin position="278"/>
        <end position="294"/>
    </location>
</feature>
<dbReference type="InterPro" id="IPR001628">
    <property type="entry name" value="Znf_hrmn_rcpt"/>
</dbReference>
<dbReference type="PRINTS" id="PR00047">
    <property type="entry name" value="STROIDFINGER"/>
</dbReference>
<dbReference type="GO" id="GO:0000122">
    <property type="term" value="P:negative regulation of transcription by RNA polymerase II"/>
    <property type="evidence" value="ECO:0007669"/>
    <property type="project" value="TreeGrafter"/>
</dbReference>
<keyword evidence="4 9" id="KW-0805">Transcription regulation</keyword>
<evidence type="ECO:0000256" key="3">
    <source>
        <dbReference type="ARBA" id="ARBA00022833"/>
    </source>
</evidence>
<evidence type="ECO:0000259" key="11">
    <source>
        <dbReference type="PROSITE" id="PS51030"/>
    </source>
</evidence>
<evidence type="ECO:0000256" key="9">
    <source>
        <dbReference type="RuleBase" id="RU004334"/>
    </source>
</evidence>
<dbReference type="GO" id="GO:0008270">
    <property type="term" value="F:zinc ion binding"/>
    <property type="evidence" value="ECO:0007669"/>
    <property type="project" value="UniProtKB-KW"/>
</dbReference>
<dbReference type="GO" id="GO:0045944">
    <property type="term" value="P:positive regulation of transcription by RNA polymerase II"/>
    <property type="evidence" value="ECO:0007669"/>
    <property type="project" value="TreeGrafter"/>
</dbReference>
<dbReference type="AlphaFoldDB" id="A0AAD8BDX0"/>
<dbReference type="SMART" id="SM00399">
    <property type="entry name" value="ZnF_C4"/>
    <property type="match status" value="1"/>
</dbReference>
<keyword evidence="8 9" id="KW-0539">Nucleus</keyword>
<evidence type="ECO:0000256" key="5">
    <source>
        <dbReference type="ARBA" id="ARBA00023125"/>
    </source>
</evidence>
<dbReference type="Gene3D" id="1.10.565.10">
    <property type="entry name" value="Retinoid X Receptor"/>
    <property type="match status" value="1"/>
</dbReference>
<evidence type="ECO:0000313" key="14">
    <source>
        <dbReference type="Proteomes" id="UP001233172"/>
    </source>
</evidence>